<evidence type="ECO:0000256" key="1">
    <source>
        <dbReference type="SAM" id="MobiDB-lite"/>
    </source>
</evidence>
<protein>
    <submittedName>
        <fullName evidence="3">Uncharacterized protein</fullName>
    </submittedName>
</protein>
<keyword evidence="4" id="KW-1185">Reference proteome</keyword>
<evidence type="ECO:0000313" key="4">
    <source>
        <dbReference type="Proteomes" id="UP000298493"/>
    </source>
</evidence>
<evidence type="ECO:0000256" key="2">
    <source>
        <dbReference type="SAM" id="SignalP"/>
    </source>
</evidence>
<feature type="region of interest" description="Disordered" evidence="1">
    <location>
        <begin position="104"/>
        <end position="125"/>
    </location>
</feature>
<evidence type="ECO:0000313" key="3">
    <source>
        <dbReference type="EMBL" id="TID27675.1"/>
    </source>
</evidence>
<dbReference type="Proteomes" id="UP000298493">
    <property type="component" value="Unassembled WGS sequence"/>
</dbReference>
<proteinExistence type="predicted"/>
<dbReference type="EMBL" id="SNSC02000001">
    <property type="protein sequence ID" value="TID27675.1"/>
    <property type="molecule type" value="Genomic_DNA"/>
</dbReference>
<feature type="chain" id="PRO_5021480541" evidence="2">
    <location>
        <begin position="23"/>
        <end position="173"/>
    </location>
</feature>
<name>A0A4Z1PDU1_9PEZI</name>
<reference evidence="3 4" key="1">
    <citation type="submission" date="2019-04" db="EMBL/GenBank/DDBJ databases">
        <title>High contiguity whole genome sequence and gene annotation resource for two Venturia nashicola isolates.</title>
        <authorList>
            <person name="Prokchorchik M."/>
            <person name="Won K."/>
            <person name="Lee Y."/>
            <person name="Choi E.D."/>
            <person name="Segonzac C."/>
            <person name="Sohn K.H."/>
        </authorList>
    </citation>
    <scope>NUCLEOTIDE SEQUENCE [LARGE SCALE GENOMIC DNA]</scope>
    <source>
        <strain evidence="3 4">PRI2</strain>
    </source>
</reference>
<gene>
    <name evidence="3" type="ORF">E6O75_ATG00442</name>
</gene>
<dbReference type="AlphaFoldDB" id="A0A4Z1PDU1"/>
<comment type="caution">
    <text evidence="3">The sequence shown here is derived from an EMBL/GenBank/DDBJ whole genome shotgun (WGS) entry which is preliminary data.</text>
</comment>
<sequence length="173" mass="18650">MKLISSTIAVIMALAFSPVVQGYQSGKYCKAAPADCNYGKARWMGRRSSVLKTRVGFPAEAASPTAAAPKIRISLKFIVSKAVLKLDLLLIHNRVEGIWPRRARNGKSSRREAQGGLWPIGGSEAPPQLGCSGGRHTVDGKANHDQFWVVTNKMVALQGAPWKALPTVFASHS</sequence>
<feature type="signal peptide" evidence="2">
    <location>
        <begin position="1"/>
        <end position="22"/>
    </location>
</feature>
<accession>A0A4Z1PDU1</accession>
<organism evidence="3 4">
    <name type="scientific">Venturia nashicola</name>
    <dbReference type="NCBI Taxonomy" id="86259"/>
    <lineage>
        <taxon>Eukaryota</taxon>
        <taxon>Fungi</taxon>
        <taxon>Dikarya</taxon>
        <taxon>Ascomycota</taxon>
        <taxon>Pezizomycotina</taxon>
        <taxon>Dothideomycetes</taxon>
        <taxon>Pleosporomycetidae</taxon>
        <taxon>Venturiales</taxon>
        <taxon>Venturiaceae</taxon>
        <taxon>Venturia</taxon>
    </lineage>
</organism>
<keyword evidence="2" id="KW-0732">Signal</keyword>